<dbReference type="WBParaSite" id="SVE_1014300.1">
    <property type="protein sequence ID" value="SVE_1014300.1"/>
    <property type="gene ID" value="SVE_1014300"/>
</dbReference>
<organism evidence="2 3">
    <name type="scientific">Strongyloides venezuelensis</name>
    <name type="common">Threadworm</name>
    <dbReference type="NCBI Taxonomy" id="75913"/>
    <lineage>
        <taxon>Eukaryota</taxon>
        <taxon>Metazoa</taxon>
        <taxon>Ecdysozoa</taxon>
        <taxon>Nematoda</taxon>
        <taxon>Chromadorea</taxon>
        <taxon>Rhabditida</taxon>
        <taxon>Tylenchina</taxon>
        <taxon>Panagrolaimomorpha</taxon>
        <taxon>Strongyloidoidea</taxon>
        <taxon>Strongyloididae</taxon>
        <taxon>Strongyloides</taxon>
    </lineage>
</organism>
<protein>
    <submittedName>
        <fullName evidence="3">Desmoplakin</fullName>
    </submittedName>
</protein>
<keyword evidence="1" id="KW-0175">Coiled coil</keyword>
<evidence type="ECO:0000256" key="1">
    <source>
        <dbReference type="SAM" id="Coils"/>
    </source>
</evidence>
<keyword evidence="2" id="KW-1185">Reference proteome</keyword>
<accession>A0A0K0FMB6</accession>
<feature type="coiled-coil region" evidence="1">
    <location>
        <begin position="249"/>
        <end position="305"/>
    </location>
</feature>
<reference evidence="3" key="2">
    <citation type="submission" date="2015-08" db="UniProtKB">
        <authorList>
            <consortium name="WormBaseParasite"/>
        </authorList>
    </citation>
    <scope>IDENTIFICATION</scope>
</reference>
<dbReference type="Proteomes" id="UP000035680">
    <property type="component" value="Unassembled WGS sequence"/>
</dbReference>
<evidence type="ECO:0000313" key="2">
    <source>
        <dbReference type="Proteomes" id="UP000035680"/>
    </source>
</evidence>
<proteinExistence type="predicted"/>
<evidence type="ECO:0000313" key="3">
    <source>
        <dbReference type="WBParaSite" id="SVE_1014300.1"/>
    </source>
</evidence>
<reference evidence="2" key="1">
    <citation type="submission" date="2014-07" db="EMBL/GenBank/DDBJ databases">
        <authorList>
            <person name="Martin A.A"/>
            <person name="De Silva N."/>
        </authorList>
    </citation>
    <scope>NUCLEOTIDE SEQUENCE</scope>
</reference>
<name>A0A0K0FMB6_STRVS</name>
<dbReference type="AlphaFoldDB" id="A0A0K0FMB6"/>
<sequence length="311" mass="35626">MDMDEYVFDYSYNDVGDVCAERLAQDHDELTTLATYRSCSVPSVNSRIVVNGFETISSCLEKHVNGCHKRGICFGDQYANMSSKASNCITKYKEIDSRIRAITEFNGVEKSSGSYPNLNEKLMFMRNKIKHLTFGSMDMFRRNQAELASHTEITKQKIESLIEQIENHRHHLESVNELSQRFERSSLSDDDIVVTQDDLVKANEVLEKMLSIEKDNTKQLEDLCKEANISLGDVDKVVPKTTSSCSQKDKALDSDIEELRSEIVQLLSEKISVMKKELEHKRNLLAEKKAEEIDLEEKYKSLLDEIESFDL</sequence>